<evidence type="ECO:0000313" key="1">
    <source>
        <dbReference type="EMBL" id="CEK65609.1"/>
    </source>
</evidence>
<dbReference type="AlphaFoldDB" id="A0A0B6ZAI0"/>
<reference evidence="1" key="1">
    <citation type="submission" date="2014-12" db="EMBL/GenBank/DDBJ databases">
        <title>Insight into the proteome of Arion vulgaris.</title>
        <authorList>
            <person name="Aradska J."/>
            <person name="Bulat T."/>
            <person name="Smidak R."/>
            <person name="Sarate P."/>
            <person name="Gangsoo J."/>
            <person name="Sialana F."/>
            <person name="Bilban M."/>
            <person name="Lubec G."/>
        </authorList>
    </citation>
    <scope>NUCLEOTIDE SEQUENCE</scope>
    <source>
        <tissue evidence="1">Skin</tissue>
    </source>
</reference>
<protein>
    <submittedName>
        <fullName evidence="1">Uncharacterized protein</fullName>
    </submittedName>
</protein>
<name>A0A0B6ZAI0_9EUPU</name>
<proteinExistence type="predicted"/>
<gene>
    <name evidence="1" type="primary">ORF55586</name>
</gene>
<dbReference type="EMBL" id="HACG01018744">
    <property type="protein sequence ID" value="CEK65609.1"/>
    <property type="molecule type" value="Transcribed_RNA"/>
</dbReference>
<accession>A0A0B6ZAI0</accession>
<sequence>MYLFAHNSIVLHTYILQPHSILAAVATFEANANCCHLIFDDQHDLIIYMVVYFNLSFRHSFPISYLDPSIHI</sequence>
<organism evidence="1">
    <name type="scientific">Arion vulgaris</name>
    <dbReference type="NCBI Taxonomy" id="1028688"/>
    <lineage>
        <taxon>Eukaryota</taxon>
        <taxon>Metazoa</taxon>
        <taxon>Spiralia</taxon>
        <taxon>Lophotrochozoa</taxon>
        <taxon>Mollusca</taxon>
        <taxon>Gastropoda</taxon>
        <taxon>Heterobranchia</taxon>
        <taxon>Euthyneura</taxon>
        <taxon>Panpulmonata</taxon>
        <taxon>Eupulmonata</taxon>
        <taxon>Stylommatophora</taxon>
        <taxon>Helicina</taxon>
        <taxon>Arionoidea</taxon>
        <taxon>Arionidae</taxon>
        <taxon>Arion</taxon>
    </lineage>
</organism>